<dbReference type="PANTHER" id="PTHR30042:SF2">
    <property type="entry name" value="POTASSIUM-TRANSPORTING ATPASE KDPC SUBUNIT"/>
    <property type="match status" value="1"/>
</dbReference>
<dbReference type="EMBL" id="JQIF01000041">
    <property type="protein sequence ID" value="KGJ53341.1"/>
    <property type="molecule type" value="Genomic_DNA"/>
</dbReference>
<dbReference type="Pfam" id="PF02669">
    <property type="entry name" value="KdpC"/>
    <property type="match status" value="1"/>
</dbReference>
<keyword evidence="2 11" id="KW-1003">Cell membrane</keyword>
<proteinExistence type="inferred from homology"/>
<keyword evidence="9 11" id="KW-0406">Ion transport</keyword>
<feature type="transmembrane region" description="Helical" evidence="11">
    <location>
        <begin position="12"/>
        <end position="38"/>
    </location>
</feature>
<keyword evidence="8 11" id="KW-1133">Transmembrane helix</keyword>
<dbReference type="RefSeq" id="WP_044905238.1">
    <property type="nucleotide sequence ID" value="NZ_JQIF01000041.1"/>
</dbReference>
<keyword evidence="6 11" id="KW-0067">ATP-binding</keyword>
<evidence type="ECO:0000256" key="7">
    <source>
        <dbReference type="ARBA" id="ARBA00022958"/>
    </source>
</evidence>
<evidence type="ECO:0000256" key="1">
    <source>
        <dbReference type="ARBA" id="ARBA00022448"/>
    </source>
</evidence>
<evidence type="ECO:0000256" key="9">
    <source>
        <dbReference type="ARBA" id="ARBA00023065"/>
    </source>
</evidence>
<dbReference type="GO" id="GO:0005886">
    <property type="term" value="C:plasma membrane"/>
    <property type="evidence" value="ECO:0007669"/>
    <property type="project" value="UniProtKB-SubCell"/>
</dbReference>
<dbReference type="Proteomes" id="UP000030008">
    <property type="component" value="Unassembled WGS sequence"/>
</dbReference>
<evidence type="ECO:0000256" key="2">
    <source>
        <dbReference type="ARBA" id="ARBA00022475"/>
    </source>
</evidence>
<evidence type="ECO:0000256" key="11">
    <source>
        <dbReference type="HAMAP-Rule" id="MF_00276"/>
    </source>
</evidence>
<dbReference type="HAMAP" id="MF_00276">
    <property type="entry name" value="KdpC"/>
    <property type="match status" value="1"/>
</dbReference>
<dbReference type="GO" id="GO:0005524">
    <property type="term" value="F:ATP binding"/>
    <property type="evidence" value="ECO:0007669"/>
    <property type="project" value="UniProtKB-UniRule"/>
</dbReference>
<evidence type="ECO:0000256" key="3">
    <source>
        <dbReference type="ARBA" id="ARBA00022538"/>
    </source>
</evidence>
<comment type="subcellular location">
    <subcellularLocation>
        <location evidence="11">Cell membrane</location>
        <topology evidence="11">Single-pass membrane protein</topology>
    </subcellularLocation>
</comment>
<evidence type="ECO:0000256" key="5">
    <source>
        <dbReference type="ARBA" id="ARBA00022741"/>
    </source>
</evidence>
<comment type="similarity">
    <text evidence="11">Belongs to the KdpC family.</text>
</comment>
<evidence type="ECO:0000256" key="10">
    <source>
        <dbReference type="ARBA" id="ARBA00023136"/>
    </source>
</evidence>
<reference evidence="12 13" key="1">
    <citation type="submission" date="2014-08" db="EMBL/GenBank/DDBJ databases">
        <title>Clostridium innocuum, an unnegligible vancomycin-resistant pathogen causing extra-intestinal infections.</title>
        <authorList>
            <person name="Feng Y."/>
            <person name="Chiu C.-H."/>
        </authorList>
    </citation>
    <scope>NUCLEOTIDE SEQUENCE [LARGE SCALE GENOMIC DNA]</scope>
    <source>
        <strain evidence="12 13">AN88</strain>
    </source>
</reference>
<evidence type="ECO:0000256" key="4">
    <source>
        <dbReference type="ARBA" id="ARBA00022692"/>
    </source>
</evidence>
<name>A0A099I723_CLOIN</name>
<dbReference type="GO" id="GO:0008556">
    <property type="term" value="F:P-type potassium transmembrane transporter activity"/>
    <property type="evidence" value="ECO:0007669"/>
    <property type="project" value="InterPro"/>
</dbReference>
<dbReference type="InterPro" id="IPR003820">
    <property type="entry name" value="KdpC"/>
</dbReference>
<dbReference type="PANTHER" id="PTHR30042">
    <property type="entry name" value="POTASSIUM-TRANSPORTING ATPASE C CHAIN"/>
    <property type="match status" value="1"/>
</dbReference>
<dbReference type="AlphaFoldDB" id="A0A099I723"/>
<organism evidence="12 13">
    <name type="scientific">Clostridium innocuum</name>
    <dbReference type="NCBI Taxonomy" id="1522"/>
    <lineage>
        <taxon>Bacteria</taxon>
        <taxon>Bacillati</taxon>
        <taxon>Bacillota</taxon>
        <taxon>Clostridia</taxon>
        <taxon>Eubacteriales</taxon>
        <taxon>Clostridiaceae</taxon>
        <taxon>Clostridium</taxon>
    </lineage>
</organism>
<evidence type="ECO:0000313" key="13">
    <source>
        <dbReference type="Proteomes" id="UP000030008"/>
    </source>
</evidence>
<protein>
    <recommendedName>
        <fullName evidence="11">Potassium-transporting ATPase KdpC subunit</fullName>
    </recommendedName>
    <alternativeName>
        <fullName evidence="11">ATP phosphohydrolase [potassium-transporting] C chain</fullName>
    </alternativeName>
    <alternativeName>
        <fullName evidence="11">Potassium-binding and translocating subunit C</fullName>
    </alternativeName>
    <alternativeName>
        <fullName evidence="11">Potassium-translocating ATPase C chain</fullName>
    </alternativeName>
</protein>
<sequence length="191" mass="20993">MKKGKKTWIEALLCMLSMTLICGLLYPLVMTVSASLLFPEQANGSQLTVTRNGKTQNVGSALIGQSWTKPEYLIGRPNSGAPTNRSAVSDEQQQAVADSVAWWHAFDPQTRGKDIPEDLVTASGSGVDPEISPQAAYFQVERIARVRKISQQSVRKIIDKYTTGKTFGFLGEERVNVLKVNLELDGYTISE</sequence>
<evidence type="ECO:0000256" key="6">
    <source>
        <dbReference type="ARBA" id="ARBA00022840"/>
    </source>
</evidence>
<comment type="function">
    <text evidence="11">Part of the high-affinity ATP-driven potassium transport (or Kdp) system, which catalyzes the hydrolysis of ATP coupled with the electrogenic transport of potassium into the cytoplasm. This subunit acts as a catalytic chaperone that increases the ATP-binding affinity of the ATP-hydrolyzing subunit KdpB by the formation of a transient KdpB/KdpC/ATP ternary complex.</text>
</comment>
<keyword evidence="10 11" id="KW-0472">Membrane</keyword>
<dbReference type="PIRSF" id="PIRSF001296">
    <property type="entry name" value="K_ATPase_KdpC"/>
    <property type="match status" value="1"/>
</dbReference>
<keyword evidence="1 11" id="KW-0813">Transport</keyword>
<keyword evidence="7 11" id="KW-0630">Potassium</keyword>
<comment type="subunit">
    <text evidence="11">The system is composed of three essential subunits: KdpA, KdpB and KdpC.</text>
</comment>
<keyword evidence="5 11" id="KW-0547">Nucleotide-binding</keyword>
<accession>A0A099I723</accession>
<comment type="caution">
    <text evidence="12">The sequence shown here is derived from an EMBL/GenBank/DDBJ whole genome shotgun (WGS) entry which is preliminary data.</text>
</comment>
<gene>
    <name evidence="11" type="primary">kdpC</name>
    <name evidence="12" type="ORF">CIAN88_09850</name>
</gene>
<evidence type="ECO:0000313" key="12">
    <source>
        <dbReference type="EMBL" id="KGJ53341.1"/>
    </source>
</evidence>
<evidence type="ECO:0000256" key="8">
    <source>
        <dbReference type="ARBA" id="ARBA00022989"/>
    </source>
</evidence>
<keyword evidence="3 11" id="KW-0633">Potassium transport</keyword>
<keyword evidence="4 11" id="KW-0812">Transmembrane</keyword>